<dbReference type="Pfam" id="PF04357">
    <property type="entry name" value="TamB"/>
    <property type="match status" value="1"/>
</dbReference>
<dbReference type="eggNOG" id="COG2911">
    <property type="taxonomic scope" value="Bacteria"/>
</dbReference>
<feature type="domain" description="Translocation and assembly module TamB C-terminal" evidence="6">
    <location>
        <begin position="1177"/>
        <end position="1432"/>
    </location>
</feature>
<reference evidence="7 8" key="1">
    <citation type="submission" date="2013-04" db="EMBL/GenBank/DDBJ databases">
        <title>The Genome Sequence of Treponema maltophilum ATCC 51939.</title>
        <authorList>
            <consortium name="The Broad Institute Genomics Platform"/>
            <person name="Earl A."/>
            <person name="Ward D."/>
            <person name="Feldgarden M."/>
            <person name="Gevers D."/>
            <person name="Leonetti C."/>
            <person name="Blanton J.M."/>
            <person name="Dewhirst F.E."/>
            <person name="Izard J."/>
            <person name="Walker B."/>
            <person name="Young S."/>
            <person name="Zeng Q."/>
            <person name="Gargeya S."/>
            <person name="Fitzgerald M."/>
            <person name="Haas B."/>
            <person name="Abouelleil A."/>
            <person name="Allen A.W."/>
            <person name="Alvarado L."/>
            <person name="Arachchi H.M."/>
            <person name="Berlin A.M."/>
            <person name="Chapman S.B."/>
            <person name="Gainer-Dewar J."/>
            <person name="Goldberg J."/>
            <person name="Griggs A."/>
            <person name="Gujja S."/>
            <person name="Hansen M."/>
            <person name="Howarth C."/>
            <person name="Imamovic A."/>
            <person name="Ireland A."/>
            <person name="Larimer J."/>
            <person name="McCowan C."/>
            <person name="Murphy C."/>
            <person name="Pearson M."/>
            <person name="Poon T.W."/>
            <person name="Priest M."/>
            <person name="Roberts A."/>
            <person name="Saif S."/>
            <person name="Shea T."/>
            <person name="Sisk P."/>
            <person name="Sykes S."/>
            <person name="Wortman J."/>
            <person name="Nusbaum C."/>
            <person name="Birren B."/>
        </authorList>
    </citation>
    <scope>NUCLEOTIDE SEQUENCE [LARGE SCALE GENOMIC DNA]</scope>
    <source>
        <strain evidence="7 8">ATCC 51939</strain>
    </source>
</reference>
<evidence type="ECO:0000256" key="1">
    <source>
        <dbReference type="ARBA" id="ARBA00004167"/>
    </source>
</evidence>
<feature type="compositionally biased region" description="Gly residues" evidence="5">
    <location>
        <begin position="144"/>
        <end position="165"/>
    </location>
</feature>
<gene>
    <name evidence="7" type="ORF">HMPREF9194_01389</name>
</gene>
<name>S3L2P6_TREMA</name>
<evidence type="ECO:0000259" key="6">
    <source>
        <dbReference type="Pfam" id="PF04357"/>
    </source>
</evidence>
<dbReference type="GO" id="GO:0005886">
    <property type="term" value="C:plasma membrane"/>
    <property type="evidence" value="ECO:0007669"/>
    <property type="project" value="InterPro"/>
</dbReference>
<dbReference type="HOGENOM" id="CLU_004913_0_0_12"/>
<organism evidence="7 8">
    <name type="scientific">Treponema maltophilum ATCC 51939</name>
    <dbReference type="NCBI Taxonomy" id="1125699"/>
    <lineage>
        <taxon>Bacteria</taxon>
        <taxon>Pseudomonadati</taxon>
        <taxon>Spirochaetota</taxon>
        <taxon>Spirochaetia</taxon>
        <taxon>Spirochaetales</taxon>
        <taxon>Treponemataceae</taxon>
        <taxon>Treponema</taxon>
    </lineage>
</organism>
<comment type="caution">
    <text evidence="7">The sequence shown here is derived from an EMBL/GenBank/DDBJ whole genome shotgun (WGS) entry which is preliminary data.</text>
</comment>
<keyword evidence="3" id="KW-1133">Transmembrane helix</keyword>
<dbReference type="InterPro" id="IPR007452">
    <property type="entry name" value="TamB_C"/>
</dbReference>
<evidence type="ECO:0000256" key="5">
    <source>
        <dbReference type="SAM" id="MobiDB-lite"/>
    </source>
</evidence>
<evidence type="ECO:0000256" key="3">
    <source>
        <dbReference type="ARBA" id="ARBA00022989"/>
    </source>
</evidence>
<evidence type="ECO:0000256" key="2">
    <source>
        <dbReference type="ARBA" id="ARBA00022692"/>
    </source>
</evidence>
<dbReference type="RefSeq" id="WP_016525670.1">
    <property type="nucleotide sequence ID" value="NZ_KE332518.1"/>
</dbReference>
<evidence type="ECO:0000313" key="7">
    <source>
        <dbReference type="EMBL" id="EPF31059.1"/>
    </source>
</evidence>
<feature type="region of interest" description="Disordered" evidence="5">
    <location>
        <begin position="142"/>
        <end position="168"/>
    </location>
</feature>
<protein>
    <recommendedName>
        <fullName evidence="6">Translocation and assembly module TamB C-terminal domain-containing protein</fullName>
    </recommendedName>
</protein>
<dbReference type="OrthoDB" id="354433at2"/>
<keyword evidence="8" id="KW-1185">Reference proteome</keyword>
<sequence length="1501" mass="163740">MKKKTLSRTLSIIILLGITFAAAAAVVPSLSASSAAFKRIRSDFLTFVRDKTGLTLSYKALSPSVLSGIRMSDITVSDIETDAPVLQIRSIKLRWNILKVLTGRMSDAFGELIISGVQADYDDLTQYSVRDRLFALLQASGAGKEQGGSGKGRYSGGETGQGGGKNQTDEGAFEDVLFSLPLRIRVKNASFVYADASIENELKISNLKINRPAKNDAIQLQLSGKNSLRATTKNPVQFGKLALDFSVQAKITADTENSFAQLRFSSLRESDYLVPALNLYASYADRTFRASVMQNVLPFVLTLNADTASEHARLALQAQHVNLFDLCKPKKSSGFLDTVSRLFVSGEYEALWNWKTNELSYKADGSLALERSAKRDAANISFRFSGSEENADIDFVKVSAPFLSADYTGSLDIRNLRPQGTARIHSAVLPNGNAVSADVYMESFGNESLFFVPQLYFGENSLTALQLRLIGSGLSRDFTFEAFDYSKADTAGAGALRVNGSFSLAEQKELQMQLSTENLFLDSIGIAALWCAPKKSSAGLSAVLPFLSPYICSADLFFSTDFKTFTYNSPYVVVANTQKDDQVLLLSVDGTESAFQISRFDMTGSGQSVRLQANADLSSASDEVLFSASLFINSLPYTFSGAFVPSRFLNISGDYNFSASAYADKDGSLSGSLSFTSLPLELRDVLFSSSFSVQFDVRTASDWNVRIEQIEIAEVSKRSRISPRISLSGSADPSGLYLNRAVYADELSTLNGNLNALWNFSDGIFDSLTLNAAFADSFSDEKYSAVLQLHNPERIPNGQIDFFEHIYFSLEAEIRSLPAGRFIALQNEGNTVSGSLSALGTISNPSLRLSLERASFSAGTTGVLVRGNASLEDKNLIFSDCDLRYGTLNARSFSGNFSLKNFSGKAEGRLEGRVGSDQFFRTKTFASPFTFVFIPSPNEEKVPLKEKSFRAELMLAKLEGSFFEPRRNYTIALERTSGRFDFTAGSSEGLTAVLFDDGEISVNAGRDFPVRFSAAGTVQKGELFLAVDTIAADAKTFSRLVDLPAFSLYSGSAEGSGTITGTLADPVINAEFIGKDMTIGVPDYIGEKMTCSDFRVKTTDSVFSAADSLFIGEKSGARLNLSVDLALKKLLIDNLSLKVHTLDDTRAEVRYAMPNGVFTGKGKADIAVQLDKDLVDVSGSVEVADLEAVIILAAERARAQSESETDVALDLTITTDTKARLFIPSKVNPLLRGLVTQTSPLRLQMDTRYGTSSFTGAFSMKGGEILYLNRTFYIREASAVLNESTESFDPRLSAKAEIRERDKDGNPVRIMLTVADQPLSRLNPSFSSVPVKTQQEIMTLLGQIFLGDVTDTNPLALIGGLADYGAQIAVFSTIENRLRDLLKFDIFSIRTMFLQNAFASALNLNTGNQMSAGNFLDNTTVYIGKYFGDTLYADAMMHLSYDDNLKKRNGSTGGLVFQPEIGFELPTPFAAIRWSIAPELNSDWKLLVPHTSISFSWKFNF</sequence>
<dbReference type="STRING" id="1125699.HMPREF9194_01389"/>
<proteinExistence type="predicted"/>
<dbReference type="EMBL" id="ATFF01000006">
    <property type="protein sequence ID" value="EPF31059.1"/>
    <property type="molecule type" value="Genomic_DNA"/>
</dbReference>
<evidence type="ECO:0000313" key="8">
    <source>
        <dbReference type="Proteomes" id="UP000014541"/>
    </source>
</evidence>
<keyword evidence="2" id="KW-0812">Transmembrane</keyword>
<comment type="subcellular location">
    <subcellularLocation>
        <location evidence="1">Membrane</location>
        <topology evidence="1">Single-pass membrane protein</topology>
    </subcellularLocation>
</comment>
<accession>S3L2P6</accession>
<keyword evidence="4" id="KW-0472">Membrane</keyword>
<dbReference type="PATRIC" id="fig|1125699.3.peg.1402"/>
<dbReference type="Proteomes" id="UP000014541">
    <property type="component" value="Unassembled WGS sequence"/>
</dbReference>
<evidence type="ECO:0000256" key="4">
    <source>
        <dbReference type="ARBA" id="ARBA00023136"/>
    </source>
</evidence>
<dbReference type="GO" id="GO:0009306">
    <property type="term" value="P:protein secretion"/>
    <property type="evidence" value="ECO:0007669"/>
    <property type="project" value="InterPro"/>
</dbReference>